<name>A0A162NIH5_9CRUS</name>
<dbReference type="Proteomes" id="UP000076858">
    <property type="component" value="Unassembled WGS sequence"/>
</dbReference>
<protein>
    <submittedName>
        <fullName evidence="2">Uncharacterized protein</fullName>
    </submittedName>
</protein>
<dbReference type="PANTHER" id="PTHR31493">
    <property type="entry name" value="NAZO FAMILY MEMBER"/>
    <property type="match status" value="1"/>
</dbReference>
<reference evidence="2 3" key="1">
    <citation type="submission" date="2016-03" db="EMBL/GenBank/DDBJ databases">
        <title>EvidentialGene: Evidence-directed Construction of Genes on Genomes.</title>
        <authorList>
            <person name="Gilbert D.G."/>
            <person name="Choi J.-H."/>
            <person name="Mockaitis K."/>
            <person name="Colbourne J."/>
            <person name="Pfrender M."/>
        </authorList>
    </citation>
    <scope>NUCLEOTIDE SEQUENCE [LARGE SCALE GENOMIC DNA]</scope>
    <source>
        <strain evidence="2 3">Xinb3</strain>
        <tissue evidence="2">Complete organism</tissue>
    </source>
</reference>
<comment type="similarity">
    <text evidence="1">Belongs to the C19orf12 family.</text>
</comment>
<organism evidence="2 3">
    <name type="scientific">Daphnia magna</name>
    <dbReference type="NCBI Taxonomy" id="35525"/>
    <lineage>
        <taxon>Eukaryota</taxon>
        <taxon>Metazoa</taxon>
        <taxon>Ecdysozoa</taxon>
        <taxon>Arthropoda</taxon>
        <taxon>Crustacea</taxon>
        <taxon>Branchiopoda</taxon>
        <taxon>Diplostraca</taxon>
        <taxon>Cladocera</taxon>
        <taxon>Anomopoda</taxon>
        <taxon>Daphniidae</taxon>
        <taxon>Daphnia</taxon>
    </lineage>
</organism>
<dbReference type="InterPro" id="IPR033369">
    <property type="entry name" value="C19orf12"/>
</dbReference>
<sequence length="151" mass="16149">MEVLAIKLVEGLLEELSKTHALSVSIAGPLKDSATVAFPTFLGGLVGGPGGAVLGAMAGTGILGISKALGYGDYKPLMTALREDFTEQERNNLYERLWERLEGFVSCPLNQAMSYSALTALSKTVEQNPEVMENIQNELKEALGKKNMGLC</sequence>
<dbReference type="AlphaFoldDB" id="A0A162NIH5"/>
<gene>
    <name evidence="2" type="ORF">APZ42_016010</name>
</gene>
<keyword evidence="3" id="KW-1185">Reference proteome</keyword>
<accession>A0A162NIH5</accession>
<proteinExistence type="inferred from homology"/>
<comment type="caution">
    <text evidence="2">The sequence shown here is derived from an EMBL/GenBank/DDBJ whole genome shotgun (WGS) entry which is preliminary data.</text>
</comment>
<evidence type="ECO:0000256" key="1">
    <source>
        <dbReference type="ARBA" id="ARBA00029457"/>
    </source>
</evidence>
<evidence type="ECO:0000313" key="2">
    <source>
        <dbReference type="EMBL" id="KZS18011.1"/>
    </source>
</evidence>
<evidence type="ECO:0000313" key="3">
    <source>
        <dbReference type="Proteomes" id="UP000076858"/>
    </source>
</evidence>
<dbReference type="EMBL" id="LRGB01000568">
    <property type="protein sequence ID" value="KZS18011.1"/>
    <property type="molecule type" value="Genomic_DNA"/>
</dbReference>
<dbReference type="OrthoDB" id="6362390at2759"/>
<dbReference type="PANTHER" id="PTHR31493:SF1">
    <property type="entry name" value="PROTEIN C19ORF12"/>
    <property type="match status" value="1"/>
</dbReference>